<proteinExistence type="predicted"/>
<dbReference type="InterPro" id="IPR013424">
    <property type="entry name" value="Ice-binding_C"/>
</dbReference>
<evidence type="ECO:0000313" key="3">
    <source>
        <dbReference type="EMBL" id="BBO66196.1"/>
    </source>
</evidence>
<accession>A0A5K7YBB6</accession>
<dbReference type="Proteomes" id="UP000427906">
    <property type="component" value="Chromosome"/>
</dbReference>
<dbReference type="EMBL" id="AP021874">
    <property type="protein sequence ID" value="BBO66196.1"/>
    <property type="molecule type" value="Genomic_DNA"/>
</dbReference>
<dbReference type="OrthoDB" id="9870093at2"/>
<protein>
    <recommendedName>
        <fullName evidence="2">Ice-binding protein C-terminal domain-containing protein</fullName>
    </recommendedName>
</protein>
<evidence type="ECO:0000256" key="1">
    <source>
        <dbReference type="SAM" id="SignalP"/>
    </source>
</evidence>
<dbReference type="KEGG" id="dalk:DSCA_01260"/>
<dbReference type="AlphaFoldDB" id="A0A5K7YBB6"/>
<dbReference type="Pfam" id="PF07589">
    <property type="entry name" value="PEP-CTERM"/>
    <property type="match status" value="1"/>
</dbReference>
<organism evidence="3 4">
    <name type="scientific">Desulfosarcina alkanivorans</name>
    <dbReference type="NCBI Taxonomy" id="571177"/>
    <lineage>
        <taxon>Bacteria</taxon>
        <taxon>Pseudomonadati</taxon>
        <taxon>Thermodesulfobacteriota</taxon>
        <taxon>Desulfobacteria</taxon>
        <taxon>Desulfobacterales</taxon>
        <taxon>Desulfosarcinaceae</taxon>
        <taxon>Desulfosarcina</taxon>
    </lineage>
</organism>
<name>A0A5K7YBB6_9BACT</name>
<feature type="domain" description="Ice-binding protein C-terminal" evidence="2">
    <location>
        <begin position="190"/>
        <end position="213"/>
    </location>
</feature>
<gene>
    <name evidence="3" type="ORF">DSCA_01260</name>
</gene>
<sequence length="219" mass="23480">MKKILMVLVSILIAISFSGIAGAVSYSFEDNIDDWYGADFVYLDEDLDISNVIFDSVTGITSVGTPYRYVHNINSQVDFDAGHLVTDANLSVGFVGADIAEFSFRYGGDGSGWLLGDWNNNENVRFKLDGGAWTQLGEVDNGEAIADLVLDIGLLNDNGRLAVKIDVYNALGTGDIGLDYSYLSGHAAAPVPEPATMLLLGSGLVGLAVTSRKKIFKKK</sequence>
<reference evidence="3 4" key="1">
    <citation type="submission" date="2019-11" db="EMBL/GenBank/DDBJ databases">
        <title>Comparative genomics of hydrocarbon-degrading Desulfosarcina strains.</title>
        <authorList>
            <person name="Watanabe M."/>
            <person name="Kojima H."/>
            <person name="Fukui M."/>
        </authorList>
    </citation>
    <scope>NUCLEOTIDE SEQUENCE [LARGE SCALE GENOMIC DNA]</scope>
    <source>
        <strain evidence="3 4">PL12</strain>
    </source>
</reference>
<evidence type="ECO:0000259" key="2">
    <source>
        <dbReference type="Pfam" id="PF07589"/>
    </source>
</evidence>
<evidence type="ECO:0000313" key="4">
    <source>
        <dbReference type="Proteomes" id="UP000427906"/>
    </source>
</evidence>
<dbReference type="NCBIfam" id="TIGR02595">
    <property type="entry name" value="PEP_CTERM"/>
    <property type="match status" value="1"/>
</dbReference>
<keyword evidence="4" id="KW-1185">Reference proteome</keyword>
<feature type="signal peptide" evidence="1">
    <location>
        <begin position="1"/>
        <end position="23"/>
    </location>
</feature>
<keyword evidence="1" id="KW-0732">Signal</keyword>
<feature type="chain" id="PRO_5024422599" description="Ice-binding protein C-terminal domain-containing protein" evidence="1">
    <location>
        <begin position="24"/>
        <end position="219"/>
    </location>
</feature>
<dbReference type="RefSeq" id="WP_155314614.1">
    <property type="nucleotide sequence ID" value="NZ_AP021874.1"/>
</dbReference>